<protein>
    <recommendedName>
        <fullName evidence="3">Mariner Mos1 transposase</fullName>
    </recommendedName>
</protein>
<organism evidence="1 2">
    <name type="scientific">Trichonephila clavipes</name>
    <name type="common">Golden silk orbweaver</name>
    <name type="synonym">Nephila clavipes</name>
    <dbReference type="NCBI Taxonomy" id="2585209"/>
    <lineage>
        <taxon>Eukaryota</taxon>
        <taxon>Metazoa</taxon>
        <taxon>Ecdysozoa</taxon>
        <taxon>Arthropoda</taxon>
        <taxon>Chelicerata</taxon>
        <taxon>Arachnida</taxon>
        <taxon>Araneae</taxon>
        <taxon>Araneomorphae</taxon>
        <taxon>Entelegynae</taxon>
        <taxon>Araneoidea</taxon>
        <taxon>Nephilidae</taxon>
        <taxon>Trichonephila</taxon>
    </lineage>
</organism>
<dbReference type="AlphaFoldDB" id="A0A8X6VAH6"/>
<dbReference type="EMBL" id="BMAU01021221">
    <property type="protein sequence ID" value="GFY00833.1"/>
    <property type="molecule type" value="Genomic_DNA"/>
</dbReference>
<evidence type="ECO:0008006" key="3">
    <source>
        <dbReference type="Google" id="ProtNLM"/>
    </source>
</evidence>
<gene>
    <name evidence="1" type="ORF">TNCV_2142251</name>
</gene>
<sequence>MRSVHCREIISAAENDSNSLKSTIVGKKTLCPQWDPETKRQSVEWKPQNSPIRRSIRPEYRTESNWCLLYDNAPSHIFLIVLRFFVKMMSVR</sequence>
<comment type="caution">
    <text evidence="1">The sequence shown here is derived from an EMBL/GenBank/DDBJ whole genome shotgun (WGS) entry which is preliminary data.</text>
</comment>
<accession>A0A8X6VAH6</accession>
<proteinExistence type="predicted"/>
<keyword evidence="2" id="KW-1185">Reference proteome</keyword>
<name>A0A8X6VAH6_TRICX</name>
<dbReference type="Proteomes" id="UP000887159">
    <property type="component" value="Unassembled WGS sequence"/>
</dbReference>
<evidence type="ECO:0000313" key="1">
    <source>
        <dbReference type="EMBL" id="GFY00833.1"/>
    </source>
</evidence>
<reference evidence="1" key="1">
    <citation type="submission" date="2020-08" db="EMBL/GenBank/DDBJ databases">
        <title>Multicomponent nature underlies the extraordinary mechanical properties of spider dragline silk.</title>
        <authorList>
            <person name="Kono N."/>
            <person name="Nakamura H."/>
            <person name="Mori M."/>
            <person name="Yoshida Y."/>
            <person name="Ohtoshi R."/>
            <person name="Malay A.D."/>
            <person name="Moran D.A.P."/>
            <person name="Tomita M."/>
            <person name="Numata K."/>
            <person name="Arakawa K."/>
        </authorList>
    </citation>
    <scope>NUCLEOTIDE SEQUENCE</scope>
</reference>
<evidence type="ECO:0000313" key="2">
    <source>
        <dbReference type="Proteomes" id="UP000887159"/>
    </source>
</evidence>